<evidence type="ECO:0000313" key="3">
    <source>
        <dbReference type="Proteomes" id="UP001165121"/>
    </source>
</evidence>
<keyword evidence="3" id="KW-1185">Reference proteome</keyword>
<dbReference type="EMBL" id="BSXT01000557">
    <property type="protein sequence ID" value="GMF30013.1"/>
    <property type="molecule type" value="Genomic_DNA"/>
</dbReference>
<accession>A0A9W6UDA8</accession>
<proteinExistence type="predicted"/>
<name>A0A9W6UDA8_9STRA</name>
<gene>
    <name evidence="2" type="ORF">Pfra01_000655300</name>
</gene>
<evidence type="ECO:0000313" key="2">
    <source>
        <dbReference type="EMBL" id="GMF30013.1"/>
    </source>
</evidence>
<feature type="compositionally biased region" description="Acidic residues" evidence="1">
    <location>
        <begin position="234"/>
        <end position="243"/>
    </location>
</feature>
<feature type="region of interest" description="Disordered" evidence="1">
    <location>
        <begin position="164"/>
        <end position="258"/>
    </location>
</feature>
<dbReference type="AlphaFoldDB" id="A0A9W6UDA8"/>
<dbReference type="OrthoDB" id="128412at2759"/>
<sequence length="258" mass="28757">MGRSLDLAITPKMCLYLGPGEAAVVRIDYGQSNPQREVVRAGRGDRWVMQIIYAAKSWPVAVKVVNISDKTDWIDSRTAVARIVEFGFFPTAGRFVRPGLRRYKEWQALIYENTNSREVRKREERLAQLRRESEPPCVRTPEYQWPKKLLVRSPAGSAHVHMVRLQPRPNVGKEKSPAKMDVQLSETEISGTSDSEGTESREAKSIEGIGGSHDDSGNSGEILEDWSPVVVPDADSDSDDEAFYDAISFGGDDGDEDS</sequence>
<protein>
    <submittedName>
        <fullName evidence="2">Unnamed protein product</fullName>
    </submittedName>
</protein>
<comment type="caution">
    <text evidence="2">The sequence shown here is derived from an EMBL/GenBank/DDBJ whole genome shotgun (WGS) entry which is preliminary data.</text>
</comment>
<organism evidence="2 3">
    <name type="scientific">Phytophthora fragariaefolia</name>
    <dbReference type="NCBI Taxonomy" id="1490495"/>
    <lineage>
        <taxon>Eukaryota</taxon>
        <taxon>Sar</taxon>
        <taxon>Stramenopiles</taxon>
        <taxon>Oomycota</taxon>
        <taxon>Peronosporomycetes</taxon>
        <taxon>Peronosporales</taxon>
        <taxon>Peronosporaceae</taxon>
        <taxon>Phytophthora</taxon>
    </lineage>
</organism>
<evidence type="ECO:0000256" key="1">
    <source>
        <dbReference type="SAM" id="MobiDB-lite"/>
    </source>
</evidence>
<reference evidence="2" key="1">
    <citation type="submission" date="2023-04" db="EMBL/GenBank/DDBJ databases">
        <title>Phytophthora fragariaefolia NBRC 109709.</title>
        <authorList>
            <person name="Ichikawa N."/>
            <person name="Sato H."/>
            <person name="Tonouchi N."/>
        </authorList>
    </citation>
    <scope>NUCLEOTIDE SEQUENCE</scope>
    <source>
        <strain evidence="2">NBRC 109709</strain>
    </source>
</reference>
<dbReference type="Proteomes" id="UP001165121">
    <property type="component" value="Unassembled WGS sequence"/>
</dbReference>
<feature type="compositionally biased region" description="Polar residues" evidence="1">
    <location>
        <begin position="184"/>
        <end position="195"/>
    </location>
</feature>